<evidence type="ECO:0000256" key="1">
    <source>
        <dbReference type="SAM" id="Phobius"/>
    </source>
</evidence>
<keyword evidence="3" id="KW-1185">Reference proteome</keyword>
<gene>
    <name evidence="2" type="ORF">MGYG_05759</name>
</gene>
<reference evidence="3" key="1">
    <citation type="journal article" date="2012" name="MBio">
        <title>Comparative genome analysis of Trichophyton rubrum and related dermatophytes reveals candidate genes involved in infection.</title>
        <authorList>
            <person name="Martinez D.A."/>
            <person name="Oliver B.G."/>
            <person name="Graeser Y."/>
            <person name="Goldberg J.M."/>
            <person name="Li W."/>
            <person name="Martinez-Rossi N.M."/>
            <person name="Monod M."/>
            <person name="Shelest E."/>
            <person name="Barton R.C."/>
            <person name="Birch E."/>
            <person name="Brakhage A.A."/>
            <person name="Chen Z."/>
            <person name="Gurr S.J."/>
            <person name="Heiman D."/>
            <person name="Heitman J."/>
            <person name="Kosti I."/>
            <person name="Rossi A."/>
            <person name="Saif S."/>
            <person name="Samalova M."/>
            <person name="Saunders C.W."/>
            <person name="Shea T."/>
            <person name="Summerbell R.C."/>
            <person name="Xu J."/>
            <person name="Young S."/>
            <person name="Zeng Q."/>
            <person name="Birren B.W."/>
            <person name="Cuomo C.A."/>
            <person name="White T.C."/>
        </authorList>
    </citation>
    <scope>NUCLEOTIDE SEQUENCE [LARGE SCALE GENOMIC DNA]</scope>
    <source>
        <strain evidence="3">ATCC MYA-4604 / CBS 118893</strain>
    </source>
</reference>
<dbReference type="AlphaFoldDB" id="E4UXM6"/>
<keyword evidence="1" id="KW-0812">Transmembrane</keyword>
<feature type="transmembrane region" description="Helical" evidence="1">
    <location>
        <begin position="76"/>
        <end position="95"/>
    </location>
</feature>
<dbReference type="GeneID" id="10028450"/>
<dbReference type="InParanoid" id="E4UXM6"/>
<organism evidence="3">
    <name type="scientific">Arthroderma gypseum (strain ATCC MYA-4604 / CBS 118893)</name>
    <name type="common">Microsporum gypseum</name>
    <dbReference type="NCBI Taxonomy" id="535722"/>
    <lineage>
        <taxon>Eukaryota</taxon>
        <taxon>Fungi</taxon>
        <taxon>Dikarya</taxon>
        <taxon>Ascomycota</taxon>
        <taxon>Pezizomycotina</taxon>
        <taxon>Eurotiomycetes</taxon>
        <taxon>Eurotiomycetidae</taxon>
        <taxon>Onygenales</taxon>
        <taxon>Arthrodermataceae</taxon>
        <taxon>Nannizzia</taxon>
    </lineage>
</organism>
<protein>
    <submittedName>
        <fullName evidence="2">Uncharacterized protein</fullName>
    </submittedName>
</protein>
<keyword evidence="1" id="KW-1133">Transmembrane helix</keyword>
<evidence type="ECO:0000313" key="2">
    <source>
        <dbReference type="EMBL" id="EFR02760.1"/>
    </source>
</evidence>
<evidence type="ECO:0000313" key="3">
    <source>
        <dbReference type="Proteomes" id="UP000002669"/>
    </source>
</evidence>
<proteinExistence type="predicted"/>
<sequence>MSGYIRYGMKIAASILDLFRAAYEKYRKVGLSRRLAIPNFPRHRIHLLKSALAIMCAIIALISECVAFGYLTSLVFMLISEVGVHVLILWLLVYAMRKTPDVTYSTRFPVGNNQSRGNRGSTLRYL</sequence>
<keyword evidence="1" id="KW-0472">Membrane</keyword>
<dbReference type="Proteomes" id="UP000002669">
    <property type="component" value="Unassembled WGS sequence"/>
</dbReference>
<accession>E4UXM6</accession>
<name>E4UXM6_ARTGP</name>
<dbReference type="HOGENOM" id="CLU_1981121_0_0_1"/>
<feature type="transmembrane region" description="Helical" evidence="1">
    <location>
        <begin position="51"/>
        <end position="70"/>
    </location>
</feature>
<dbReference type="VEuPathDB" id="FungiDB:MGYG_05759"/>
<dbReference type="EMBL" id="DS989825">
    <property type="protein sequence ID" value="EFR02760.1"/>
    <property type="molecule type" value="Genomic_DNA"/>
</dbReference>
<dbReference type="RefSeq" id="XP_003173171.1">
    <property type="nucleotide sequence ID" value="XM_003173123.1"/>
</dbReference>